<dbReference type="SUPFAM" id="SSF55653">
    <property type="entry name" value="Ribosomal protein L9 C-domain"/>
    <property type="match status" value="1"/>
</dbReference>
<dbReference type="InterPro" id="IPR020069">
    <property type="entry name" value="Ribosomal_bL9_C"/>
</dbReference>
<dbReference type="PANTHER" id="PTHR21368">
    <property type="entry name" value="50S RIBOSOMAL PROTEIN L9"/>
    <property type="match status" value="1"/>
</dbReference>
<dbReference type="Pfam" id="PF01281">
    <property type="entry name" value="Ribosomal_L9_N"/>
    <property type="match status" value="1"/>
</dbReference>
<dbReference type="InterPro" id="IPR036935">
    <property type="entry name" value="Ribosomal_bL9_N_sf"/>
</dbReference>
<reference evidence="9" key="1">
    <citation type="submission" date="2021-01" db="EMBL/GenBank/DDBJ databases">
        <authorList>
            <person name="Corre E."/>
            <person name="Pelletier E."/>
            <person name="Niang G."/>
            <person name="Scheremetjew M."/>
            <person name="Finn R."/>
            <person name="Kale V."/>
            <person name="Holt S."/>
            <person name="Cochrane G."/>
            <person name="Meng A."/>
            <person name="Brown T."/>
            <person name="Cohen L."/>
        </authorList>
    </citation>
    <scope>NUCLEOTIDE SEQUENCE</scope>
    <source>
        <strain evidence="9">CCMP3107</strain>
    </source>
</reference>
<dbReference type="InterPro" id="IPR020594">
    <property type="entry name" value="Ribosomal_bL9_bac/chp"/>
</dbReference>
<comment type="similarity">
    <text evidence="1">Belongs to the bacterial ribosomal protein bL9 family.</text>
</comment>
<keyword evidence="3" id="KW-0694">RNA-binding</keyword>
<dbReference type="GO" id="GO:0006412">
    <property type="term" value="P:translation"/>
    <property type="evidence" value="ECO:0007669"/>
    <property type="project" value="InterPro"/>
</dbReference>
<evidence type="ECO:0000313" key="9">
    <source>
        <dbReference type="EMBL" id="CAE0644233.1"/>
    </source>
</evidence>
<dbReference type="Gene3D" id="3.40.5.10">
    <property type="entry name" value="Ribosomal protein L9, N-terminal domain"/>
    <property type="match status" value="1"/>
</dbReference>
<dbReference type="InterPro" id="IPR036791">
    <property type="entry name" value="Ribosomal_bL9_C_sf"/>
</dbReference>
<dbReference type="GO" id="GO:0019843">
    <property type="term" value="F:rRNA binding"/>
    <property type="evidence" value="ECO:0007669"/>
    <property type="project" value="UniProtKB-KW"/>
</dbReference>
<dbReference type="InterPro" id="IPR000244">
    <property type="entry name" value="Ribosomal_bL9"/>
</dbReference>
<feature type="domain" description="Ribosomal protein L9" evidence="7">
    <location>
        <begin position="32"/>
        <end position="77"/>
    </location>
</feature>
<evidence type="ECO:0000259" key="8">
    <source>
        <dbReference type="Pfam" id="PF03948"/>
    </source>
</evidence>
<dbReference type="Gene3D" id="3.10.430.100">
    <property type="entry name" value="Ribosomal protein L9, C-terminal domain"/>
    <property type="match status" value="1"/>
</dbReference>
<proteinExistence type="inferred from homology"/>
<dbReference type="SUPFAM" id="SSF55658">
    <property type="entry name" value="L9 N-domain-like"/>
    <property type="match status" value="1"/>
</dbReference>
<accession>A0A7S3Y8G0</accession>
<keyword evidence="5" id="KW-0687">Ribonucleoprotein</keyword>
<organism evidence="9">
    <name type="scientific">Heterosigma akashiwo</name>
    <name type="common">Chromophytic alga</name>
    <name type="synonym">Heterosigma carterae</name>
    <dbReference type="NCBI Taxonomy" id="2829"/>
    <lineage>
        <taxon>Eukaryota</taxon>
        <taxon>Sar</taxon>
        <taxon>Stramenopiles</taxon>
        <taxon>Ochrophyta</taxon>
        <taxon>Raphidophyceae</taxon>
        <taxon>Chattonellales</taxon>
        <taxon>Chattonellaceae</taxon>
        <taxon>Heterosigma</taxon>
    </lineage>
</organism>
<evidence type="ECO:0000259" key="7">
    <source>
        <dbReference type="Pfam" id="PF01281"/>
    </source>
</evidence>
<protein>
    <recommendedName>
        <fullName evidence="6">50S ribosomal protein L9, chloroplastic</fullName>
    </recommendedName>
</protein>
<dbReference type="InterPro" id="IPR009027">
    <property type="entry name" value="Ribosomal_bL9/RNase_H1_N"/>
</dbReference>
<evidence type="ECO:0000256" key="3">
    <source>
        <dbReference type="ARBA" id="ARBA00022884"/>
    </source>
</evidence>
<dbReference type="AlphaFoldDB" id="A0A7S3Y8G0"/>
<keyword evidence="2" id="KW-0699">rRNA-binding</keyword>
<evidence type="ECO:0000256" key="2">
    <source>
        <dbReference type="ARBA" id="ARBA00022730"/>
    </source>
</evidence>
<dbReference type="InterPro" id="IPR020070">
    <property type="entry name" value="Ribosomal_bL9_N"/>
</dbReference>
<sequence>MNKLCRASNLHLFWGANSRLRAQTFRHFSGINVVLLKDIEGWGKEGQEITVKRGYARNNLIPSKAAVYATKPNLSKYKSLDTTVEQEEDQPLSVTKVKKQAQRLSTKILQMKRHSPDGKKLHAPVTAENVSAKLEKFFGLRVAPAAVALPGGAAALTAFGNHRVGVQLDPALGEEARAEINLELVRR</sequence>
<dbReference type="NCBIfam" id="TIGR00158">
    <property type="entry name" value="L9"/>
    <property type="match status" value="1"/>
</dbReference>
<dbReference type="Pfam" id="PF03948">
    <property type="entry name" value="Ribosomal_L9_C"/>
    <property type="match status" value="1"/>
</dbReference>
<dbReference type="GO" id="GO:0003735">
    <property type="term" value="F:structural constituent of ribosome"/>
    <property type="evidence" value="ECO:0007669"/>
    <property type="project" value="InterPro"/>
</dbReference>
<dbReference type="GO" id="GO:0005840">
    <property type="term" value="C:ribosome"/>
    <property type="evidence" value="ECO:0007669"/>
    <property type="project" value="UniProtKB-KW"/>
</dbReference>
<dbReference type="GO" id="GO:1990904">
    <property type="term" value="C:ribonucleoprotein complex"/>
    <property type="evidence" value="ECO:0007669"/>
    <property type="project" value="UniProtKB-KW"/>
</dbReference>
<name>A0A7S3Y8G0_HETAK</name>
<gene>
    <name evidence="9" type="ORF">HAKA00212_LOCUS22538</name>
</gene>
<dbReference type="EMBL" id="HBIU01050957">
    <property type="protein sequence ID" value="CAE0644233.1"/>
    <property type="molecule type" value="Transcribed_RNA"/>
</dbReference>
<evidence type="ECO:0000256" key="5">
    <source>
        <dbReference type="ARBA" id="ARBA00023274"/>
    </source>
</evidence>
<keyword evidence="4" id="KW-0689">Ribosomal protein</keyword>
<evidence type="ECO:0000256" key="4">
    <source>
        <dbReference type="ARBA" id="ARBA00022980"/>
    </source>
</evidence>
<feature type="domain" description="Large ribosomal subunit protein bL9 C-terminal" evidence="8">
    <location>
        <begin position="97"/>
        <end position="171"/>
    </location>
</feature>
<evidence type="ECO:0000256" key="6">
    <source>
        <dbReference type="ARBA" id="ARBA00035427"/>
    </source>
</evidence>
<evidence type="ECO:0000256" key="1">
    <source>
        <dbReference type="ARBA" id="ARBA00010605"/>
    </source>
</evidence>